<gene>
    <name evidence="2" type="ORF">UFOPK3472_04310</name>
</gene>
<feature type="region of interest" description="Disordered" evidence="1">
    <location>
        <begin position="41"/>
        <end position="64"/>
    </location>
</feature>
<sequence>MDSADAGVGGILPRHSRQGRVEHDRCAALFQCIGDELPGERLGAGQQGRAAHDHRDFRPQGQQPRRCLARHDTAADDGHVAGGLVNVRGVAGDPRSGVAKARRVRYRRGGAGGQHHCVPGRERSAVDLDGLDPAEPSVATDHRDARGLGPRHLRRVVEAVREGFASGQYGVGVEGLIADQFFHTRHVSGGIEHLARPQERLAGHACPVRAFAADEFVFDDGGGAAAALYRVLRGILTDGSSADDDHIEFRALWGHCSTVT</sequence>
<name>A0A6J7IX77_9ZZZZ</name>
<organism evidence="2">
    <name type="scientific">freshwater metagenome</name>
    <dbReference type="NCBI Taxonomy" id="449393"/>
    <lineage>
        <taxon>unclassified sequences</taxon>
        <taxon>metagenomes</taxon>
        <taxon>ecological metagenomes</taxon>
    </lineage>
</organism>
<accession>A0A6J7IX77</accession>
<evidence type="ECO:0000313" key="2">
    <source>
        <dbReference type="EMBL" id="CAB4934964.1"/>
    </source>
</evidence>
<reference evidence="2" key="1">
    <citation type="submission" date="2020-05" db="EMBL/GenBank/DDBJ databases">
        <authorList>
            <person name="Chiriac C."/>
            <person name="Salcher M."/>
            <person name="Ghai R."/>
            <person name="Kavagutti S V."/>
        </authorList>
    </citation>
    <scope>NUCLEOTIDE SEQUENCE</scope>
</reference>
<protein>
    <submittedName>
        <fullName evidence="2">Unannotated protein</fullName>
    </submittedName>
</protein>
<dbReference type="AlphaFoldDB" id="A0A6J7IX77"/>
<evidence type="ECO:0000256" key="1">
    <source>
        <dbReference type="SAM" id="MobiDB-lite"/>
    </source>
</evidence>
<proteinExistence type="predicted"/>
<dbReference type="EMBL" id="CAFBLX010000529">
    <property type="protein sequence ID" value="CAB4934964.1"/>
    <property type="molecule type" value="Genomic_DNA"/>
</dbReference>